<keyword evidence="9" id="KW-1185">Reference proteome</keyword>
<evidence type="ECO:0000256" key="6">
    <source>
        <dbReference type="ARBA" id="ARBA00023136"/>
    </source>
</evidence>
<evidence type="ECO:0000256" key="4">
    <source>
        <dbReference type="ARBA" id="ARBA00022692"/>
    </source>
</evidence>
<sequence length="362" mass="41187">MPVYIPKGVGAVVDTLKEFLTMDNLKPFLTTANLAPAYMAVMDVHSWNEKRLAAKYIAKYKPAHVPDVPTVTTEQVSIIVPTIDTEDTFTECIRLWLENNPKEIIVVTIPRDVERVRKLVEAVDAPDRDKVSVFTVPKANKREQMVRGIKCASGSILALVDDDVFWPHPQVLPALLAPLEDEEIGAVGGPQKAHLPESRQIPELITQWEALALRSFDGHSRYNAIRMGADGGVWCLVGRTVLVRTDILQNHEFYDEFVNENWFGKKLNTGDDVTVTRWIQHVAGWRVAIQDVPEAVVTTTIKRDSGFAKQMIRWQRSTLMMLITHLFREPGLRRLWSTHPYMARKMVERLIRPVLNYVYIVA</sequence>
<dbReference type="EMBL" id="JANBVN010000034">
    <property type="protein sequence ID" value="KAJ9160516.1"/>
    <property type="molecule type" value="Genomic_DNA"/>
</dbReference>
<keyword evidence="4" id="KW-0812">Transmembrane</keyword>
<dbReference type="PANTHER" id="PTHR47844">
    <property type="entry name" value="SYNTHASE CPS1, PUTATIVE (AFU_ORTHOLOGUE AFUA_7G02500)-RELATED"/>
    <property type="match status" value="1"/>
</dbReference>
<name>A0AA38S9A3_9PEZI</name>
<dbReference type="AlphaFoldDB" id="A0AA38S9A3"/>
<evidence type="ECO:0000256" key="3">
    <source>
        <dbReference type="ARBA" id="ARBA00022679"/>
    </source>
</evidence>
<organism evidence="8 9">
    <name type="scientific">Coniochaeta hoffmannii</name>
    <dbReference type="NCBI Taxonomy" id="91930"/>
    <lineage>
        <taxon>Eukaryota</taxon>
        <taxon>Fungi</taxon>
        <taxon>Dikarya</taxon>
        <taxon>Ascomycota</taxon>
        <taxon>Pezizomycotina</taxon>
        <taxon>Sordariomycetes</taxon>
        <taxon>Sordariomycetidae</taxon>
        <taxon>Coniochaetales</taxon>
        <taxon>Coniochaetaceae</taxon>
        <taxon>Coniochaeta</taxon>
    </lineage>
</organism>
<protein>
    <submittedName>
        <fullName evidence="8">Family 2 glycosyltransferase</fullName>
    </submittedName>
</protein>
<comment type="subcellular location">
    <subcellularLocation>
        <location evidence="1">Membrane</location>
    </subcellularLocation>
</comment>
<keyword evidence="6" id="KW-0472">Membrane</keyword>
<dbReference type="PANTHER" id="PTHR47844:SF1">
    <property type="entry name" value="EXOSTOSIN-LIKE 2"/>
    <property type="match status" value="1"/>
</dbReference>
<keyword evidence="2" id="KW-0328">Glycosyltransferase</keyword>
<dbReference type="SUPFAM" id="SSF53448">
    <property type="entry name" value="Nucleotide-diphospho-sugar transferases"/>
    <property type="match status" value="1"/>
</dbReference>
<evidence type="ECO:0000313" key="8">
    <source>
        <dbReference type="EMBL" id="KAJ9160516.1"/>
    </source>
</evidence>
<keyword evidence="7" id="KW-0325">Glycoprotein</keyword>
<evidence type="ECO:0000256" key="1">
    <source>
        <dbReference type="ARBA" id="ARBA00004370"/>
    </source>
</evidence>
<dbReference type="GO" id="GO:0016020">
    <property type="term" value="C:membrane"/>
    <property type="evidence" value="ECO:0007669"/>
    <property type="project" value="UniProtKB-SubCell"/>
</dbReference>
<comment type="caution">
    <text evidence="8">The sequence shown here is derived from an EMBL/GenBank/DDBJ whole genome shotgun (WGS) entry which is preliminary data.</text>
</comment>
<reference evidence="8" key="1">
    <citation type="submission" date="2022-07" db="EMBL/GenBank/DDBJ databases">
        <title>Fungi with potential for degradation of polypropylene.</title>
        <authorList>
            <person name="Gostincar C."/>
        </authorList>
    </citation>
    <scope>NUCLEOTIDE SEQUENCE</scope>
    <source>
        <strain evidence="8">EXF-13287</strain>
    </source>
</reference>
<dbReference type="Proteomes" id="UP001174691">
    <property type="component" value="Unassembled WGS sequence"/>
</dbReference>
<dbReference type="Gene3D" id="3.90.550.10">
    <property type="entry name" value="Spore Coat Polysaccharide Biosynthesis Protein SpsA, Chain A"/>
    <property type="match status" value="1"/>
</dbReference>
<accession>A0AA38S9A3</accession>
<keyword evidence="5" id="KW-1133">Transmembrane helix</keyword>
<dbReference type="GO" id="GO:0016757">
    <property type="term" value="F:glycosyltransferase activity"/>
    <property type="evidence" value="ECO:0007669"/>
    <property type="project" value="UniProtKB-KW"/>
</dbReference>
<proteinExistence type="predicted"/>
<dbReference type="Pfam" id="PF13641">
    <property type="entry name" value="Glyco_tranf_2_3"/>
    <property type="match status" value="1"/>
</dbReference>
<dbReference type="InterPro" id="IPR052427">
    <property type="entry name" value="Glycosyltrans_GT2/GT47"/>
</dbReference>
<evidence type="ECO:0000256" key="2">
    <source>
        <dbReference type="ARBA" id="ARBA00022676"/>
    </source>
</evidence>
<evidence type="ECO:0000313" key="9">
    <source>
        <dbReference type="Proteomes" id="UP001174691"/>
    </source>
</evidence>
<evidence type="ECO:0000256" key="5">
    <source>
        <dbReference type="ARBA" id="ARBA00022989"/>
    </source>
</evidence>
<evidence type="ECO:0000256" key="7">
    <source>
        <dbReference type="ARBA" id="ARBA00023180"/>
    </source>
</evidence>
<gene>
    <name evidence="8" type="ORF">NKR19_g3197</name>
</gene>
<dbReference type="InterPro" id="IPR029044">
    <property type="entry name" value="Nucleotide-diphossugar_trans"/>
</dbReference>
<keyword evidence="3" id="KW-0808">Transferase</keyword>